<comment type="caution">
    <text evidence="1">The sequence shown here is derived from an EMBL/GenBank/DDBJ whole genome shotgun (WGS) entry which is preliminary data.</text>
</comment>
<gene>
    <name evidence="1" type="ORF">BCR33DRAFT_695224</name>
</gene>
<dbReference type="PANTHER" id="PTHR28002:SF1">
    <property type="entry name" value="MIOREX COMPLEX COMPONENT 11"/>
    <property type="match status" value="1"/>
</dbReference>
<organism evidence="1 2">
    <name type="scientific">Rhizoclosmatium globosum</name>
    <dbReference type="NCBI Taxonomy" id="329046"/>
    <lineage>
        <taxon>Eukaryota</taxon>
        <taxon>Fungi</taxon>
        <taxon>Fungi incertae sedis</taxon>
        <taxon>Chytridiomycota</taxon>
        <taxon>Chytridiomycota incertae sedis</taxon>
        <taxon>Chytridiomycetes</taxon>
        <taxon>Chytridiales</taxon>
        <taxon>Chytriomycetaceae</taxon>
        <taxon>Rhizoclosmatium</taxon>
    </lineage>
</organism>
<dbReference type="PANTHER" id="PTHR28002">
    <property type="entry name" value="MIOREX COMPLEX COMPONENT 11"/>
    <property type="match status" value="1"/>
</dbReference>
<proteinExistence type="predicted"/>
<dbReference type="InterPro" id="IPR018811">
    <property type="entry name" value="MRX11"/>
</dbReference>
<dbReference type="Proteomes" id="UP000193642">
    <property type="component" value="Unassembled WGS sequence"/>
</dbReference>
<keyword evidence="2" id="KW-1185">Reference proteome</keyword>
<dbReference type="EMBL" id="MCGO01000009">
    <property type="protein sequence ID" value="ORY49401.1"/>
    <property type="molecule type" value="Genomic_DNA"/>
</dbReference>
<evidence type="ECO:0000313" key="1">
    <source>
        <dbReference type="EMBL" id="ORY49401.1"/>
    </source>
</evidence>
<name>A0A1Y2CQU6_9FUNG</name>
<dbReference type="AlphaFoldDB" id="A0A1Y2CQU6"/>
<dbReference type="Pfam" id="PF10306">
    <property type="entry name" value="FLILHELTA"/>
    <property type="match status" value="1"/>
</dbReference>
<dbReference type="STRING" id="329046.A0A1Y2CQU6"/>
<dbReference type="GO" id="GO:0005739">
    <property type="term" value="C:mitochondrion"/>
    <property type="evidence" value="ECO:0007669"/>
    <property type="project" value="TreeGrafter"/>
</dbReference>
<accession>A0A1Y2CQU6</accession>
<reference evidence="1 2" key="1">
    <citation type="submission" date="2016-07" db="EMBL/GenBank/DDBJ databases">
        <title>Pervasive Adenine N6-methylation of Active Genes in Fungi.</title>
        <authorList>
            <consortium name="DOE Joint Genome Institute"/>
            <person name="Mondo S.J."/>
            <person name="Dannebaum R.O."/>
            <person name="Kuo R.C."/>
            <person name="Labutti K."/>
            <person name="Haridas S."/>
            <person name="Kuo A."/>
            <person name="Salamov A."/>
            <person name="Ahrendt S.R."/>
            <person name="Lipzen A."/>
            <person name="Sullivan W."/>
            <person name="Andreopoulos W.B."/>
            <person name="Clum A."/>
            <person name="Lindquist E."/>
            <person name="Daum C."/>
            <person name="Ramamoorthy G.K."/>
            <person name="Gryganskyi A."/>
            <person name="Culley D."/>
            <person name="Magnuson J.K."/>
            <person name="James T.Y."/>
            <person name="O'Malley M.A."/>
            <person name="Stajich J.E."/>
            <person name="Spatafora J.W."/>
            <person name="Visel A."/>
            <person name="Grigoriev I.V."/>
        </authorList>
    </citation>
    <scope>NUCLEOTIDE SEQUENCE [LARGE SCALE GENOMIC DNA]</scope>
    <source>
        <strain evidence="1 2">JEL800</strain>
    </source>
</reference>
<dbReference type="OrthoDB" id="5580261at2759"/>
<sequence>MFKSFASVRDFIKRTSPASHLTSFLILHELTAILPLPAIYYTLQATQIQVPVPPEIMSQAEEKMEKVMRRYGWGQGEERGENGELVPRKARMLVDMATAYGIVKVLMPVRLALSLALTPWFARTTVLPIRNIGFRLLGKSSISPISK</sequence>
<protein>
    <submittedName>
        <fullName evidence="1">Uncharacterized protein</fullName>
    </submittedName>
</protein>
<evidence type="ECO:0000313" key="2">
    <source>
        <dbReference type="Proteomes" id="UP000193642"/>
    </source>
</evidence>